<proteinExistence type="predicted"/>
<dbReference type="HOGENOM" id="CLU_1605912_0_0_1"/>
<dbReference type="InterPro" id="IPR036322">
    <property type="entry name" value="WD40_repeat_dom_sf"/>
</dbReference>
<dbReference type="Proteomes" id="UP000000600">
    <property type="component" value="Unassembled WGS sequence"/>
</dbReference>
<dbReference type="PROSITE" id="PS50082">
    <property type="entry name" value="WD_REPEATS_2"/>
    <property type="match status" value="1"/>
</dbReference>
<keyword evidence="1" id="KW-0853">WD repeat</keyword>
<name>A0E9L7_PARTE</name>
<keyword evidence="3" id="KW-1185">Reference proteome</keyword>
<evidence type="ECO:0000313" key="2">
    <source>
        <dbReference type="EMBL" id="CAK91984.1"/>
    </source>
</evidence>
<dbReference type="RefSeq" id="XP_001459381.1">
    <property type="nucleotide sequence ID" value="XM_001459344.1"/>
</dbReference>
<accession>A0E9L7</accession>
<dbReference type="AlphaFoldDB" id="A0E9L7"/>
<sequence>MNSNGKKFKIQPIKQIREFYQRVNYVCFSPDCSSIETNNVDNFILQLDVKPGEQKAKLFIRYAFHLMLLNQHLQSRMAMYQKGQQMFKLDGPNRIANSIYFSPDGTILASSSKDKSKQLLDVKTREVYRVDKTIISIQLKLLFSIDCLLITPHLIVEITLSVYVPS</sequence>
<dbReference type="GeneID" id="5045166"/>
<reference evidence="2 3" key="1">
    <citation type="journal article" date="2006" name="Nature">
        <title>Global trends of whole-genome duplications revealed by the ciliate Paramecium tetraurelia.</title>
        <authorList>
            <consortium name="Genoscope"/>
            <person name="Aury J.-M."/>
            <person name="Jaillon O."/>
            <person name="Duret L."/>
            <person name="Noel B."/>
            <person name="Jubin C."/>
            <person name="Porcel B.M."/>
            <person name="Segurens B."/>
            <person name="Daubin V."/>
            <person name="Anthouard V."/>
            <person name="Aiach N."/>
            <person name="Arnaiz O."/>
            <person name="Billaut A."/>
            <person name="Beisson J."/>
            <person name="Blanc I."/>
            <person name="Bouhouche K."/>
            <person name="Camara F."/>
            <person name="Duharcourt S."/>
            <person name="Guigo R."/>
            <person name="Gogendeau D."/>
            <person name="Katinka M."/>
            <person name="Keller A.-M."/>
            <person name="Kissmehl R."/>
            <person name="Klotz C."/>
            <person name="Koll F."/>
            <person name="Le Moue A."/>
            <person name="Lepere C."/>
            <person name="Malinsky S."/>
            <person name="Nowacki M."/>
            <person name="Nowak J.K."/>
            <person name="Plattner H."/>
            <person name="Poulain J."/>
            <person name="Ruiz F."/>
            <person name="Serrano V."/>
            <person name="Zagulski M."/>
            <person name="Dessen P."/>
            <person name="Betermier M."/>
            <person name="Weissenbach J."/>
            <person name="Scarpelli C."/>
            <person name="Schachter V."/>
            <person name="Sperling L."/>
            <person name="Meyer E."/>
            <person name="Cohen J."/>
            <person name="Wincker P."/>
        </authorList>
    </citation>
    <scope>NUCLEOTIDE SEQUENCE [LARGE SCALE GENOMIC DNA]</scope>
    <source>
        <strain evidence="2 3">Stock d4-2</strain>
    </source>
</reference>
<dbReference type="InterPro" id="IPR001680">
    <property type="entry name" value="WD40_rpt"/>
</dbReference>
<dbReference type="EMBL" id="CT868666">
    <property type="protein sequence ID" value="CAK91984.1"/>
    <property type="molecule type" value="Genomic_DNA"/>
</dbReference>
<dbReference type="SUPFAM" id="SSF50978">
    <property type="entry name" value="WD40 repeat-like"/>
    <property type="match status" value="1"/>
</dbReference>
<evidence type="ECO:0000313" key="3">
    <source>
        <dbReference type="Proteomes" id="UP000000600"/>
    </source>
</evidence>
<dbReference type="KEGG" id="ptm:GSPATT00024715001"/>
<dbReference type="Gene3D" id="2.130.10.10">
    <property type="entry name" value="YVTN repeat-like/Quinoprotein amine dehydrogenase"/>
    <property type="match status" value="1"/>
</dbReference>
<protein>
    <submittedName>
        <fullName evidence="2">Uncharacterized protein</fullName>
    </submittedName>
</protein>
<feature type="repeat" description="WD" evidence="1">
    <location>
        <begin position="89"/>
        <end position="130"/>
    </location>
</feature>
<dbReference type="InterPro" id="IPR015943">
    <property type="entry name" value="WD40/YVTN_repeat-like_dom_sf"/>
</dbReference>
<organism evidence="2 3">
    <name type="scientific">Paramecium tetraurelia</name>
    <dbReference type="NCBI Taxonomy" id="5888"/>
    <lineage>
        <taxon>Eukaryota</taxon>
        <taxon>Sar</taxon>
        <taxon>Alveolata</taxon>
        <taxon>Ciliophora</taxon>
        <taxon>Intramacronucleata</taxon>
        <taxon>Oligohymenophorea</taxon>
        <taxon>Peniculida</taxon>
        <taxon>Parameciidae</taxon>
        <taxon>Paramecium</taxon>
    </lineage>
</organism>
<evidence type="ECO:0000256" key="1">
    <source>
        <dbReference type="PROSITE-ProRule" id="PRU00221"/>
    </source>
</evidence>
<dbReference type="InParanoid" id="A0E9L7"/>
<gene>
    <name evidence="2" type="ORF">GSPATT00024715001</name>
</gene>